<dbReference type="GeneID" id="19956430"/>
<dbReference type="OrthoDB" id="299997at2759"/>
<dbReference type="InParanoid" id="T0R365"/>
<dbReference type="eggNOG" id="ENOG502RXR2">
    <property type="taxonomic scope" value="Eukaryota"/>
</dbReference>
<evidence type="ECO:0000259" key="1">
    <source>
        <dbReference type="PROSITE" id="PS50234"/>
    </source>
</evidence>
<dbReference type="AlphaFoldDB" id="T0R365"/>
<evidence type="ECO:0000313" key="3">
    <source>
        <dbReference type="Proteomes" id="UP000030762"/>
    </source>
</evidence>
<accession>T0R365</accession>
<dbReference type="SMART" id="SM00327">
    <property type="entry name" value="VWA"/>
    <property type="match status" value="1"/>
</dbReference>
<dbReference type="EMBL" id="JH767230">
    <property type="protein sequence ID" value="EQC26458.1"/>
    <property type="molecule type" value="Genomic_DNA"/>
</dbReference>
<dbReference type="VEuPathDB" id="FungiDB:SDRG_15703"/>
<sequence>MSPLPLSKALSVSSAAEHKQIASAETAATTFVNCHIVAPPCEESDRKPIDLVVVLDRSGSMSGSKLDLCKQTLDFLAHELSPHDRVSLVTYDTYVTTNLRLTKMTPAGKALLASKVQGVHAGSCTNLSGGLLAGLEEVQSSSRPDSGEPNPVQSVLLLTDGLANAGISSRSGLVELLEGVLSDQVLRQADAATLEQLPRGSDGTAAGLYGRDTPLLVSLIYPWLFPCCRWTSSNSSRCKWHVLRASQRC</sequence>
<dbReference type="Pfam" id="PF00092">
    <property type="entry name" value="VWA"/>
    <property type="match status" value="1"/>
</dbReference>
<name>T0R365_SAPDV</name>
<reference evidence="2 3" key="1">
    <citation type="submission" date="2012-04" db="EMBL/GenBank/DDBJ databases">
        <title>The Genome Sequence of Saprolegnia declina VS20.</title>
        <authorList>
            <consortium name="The Broad Institute Genome Sequencing Platform"/>
            <person name="Russ C."/>
            <person name="Nusbaum C."/>
            <person name="Tyler B."/>
            <person name="van West P."/>
            <person name="Dieguez-Uribeondo J."/>
            <person name="de Bruijn I."/>
            <person name="Tripathy S."/>
            <person name="Jiang R."/>
            <person name="Young S.K."/>
            <person name="Zeng Q."/>
            <person name="Gargeya S."/>
            <person name="Fitzgerald M."/>
            <person name="Haas B."/>
            <person name="Abouelleil A."/>
            <person name="Alvarado L."/>
            <person name="Arachchi H.M."/>
            <person name="Berlin A."/>
            <person name="Chapman S.B."/>
            <person name="Goldberg J."/>
            <person name="Griggs A."/>
            <person name="Gujja S."/>
            <person name="Hansen M."/>
            <person name="Howarth C."/>
            <person name="Imamovic A."/>
            <person name="Larimer J."/>
            <person name="McCowen C."/>
            <person name="Montmayeur A."/>
            <person name="Murphy C."/>
            <person name="Neiman D."/>
            <person name="Pearson M."/>
            <person name="Priest M."/>
            <person name="Roberts A."/>
            <person name="Saif S."/>
            <person name="Shea T."/>
            <person name="Sisk P."/>
            <person name="Sykes S."/>
            <person name="Wortman J."/>
            <person name="Nusbaum C."/>
            <person name="Birren B."/>
        </authorList>
    </citation>
    <scope>NUCLEOTIDE SEQUENCE [LARGE SCALE GENOMIC DNA]</scope>
    <source>
        <strain evidence="2 3">VS20</strain>
    </source>
</reference>
<proteinExistence type="predicted"/>
<dbReference type="Proteomes" id="UP000030762">
    <property type="component" value="Unassembled WGS sequence"/>
</dbReference>
<feature type="domain" description="VWFA" evidence="1">
    <location>
        <begin position="50"/>
        <end position="185"/>
    </location>
</feature>
<dbReference type="Gene3D" id="3.40.50.410">
    <property type="entry name" value="von Willebrand factor, type A domain"/>
    <property type="match status" value="1"/>
</dbReference>
<gene>
    <name evidence="2" type="ORF">SDRG_15703</name>
</gene>
<dbReference type="PANTHER" id="PTHR10579:SF43">
    <property type="entry name" value="ZINC FINGER (C3HC4-TYPE RING FINGER) FAMILY PROTEIN"/>
    <property type="match status" value="1"/>
</dbReference>
<dbReference type="RefSeq" id="XP_008620104.1">
    <property type="nucleotide sequence ID" value="XM_008621882.1"/>
</dbReference>
<dbReference type="STRING" id="1156394.T0R365"/>
<dbReference type="PROSITE" id="PS50234">
    <property type="entry name" value="VWFA"/>
    <property type="match status" value="1"/>
</dbReference>
<dbReference type="InterPro" id="IPR002035">
    <property type="entry name" value="VWF_A"/>
</dbReference>
<dbReference type="PANTHER" id="PTHR10579">
    <property type="entry name" value="CALCIUM-ACTIVATED CHLORIDE CHANNEL REGULATOR"/>
    <property type="match status" value="1"/>
</dbReference>
<dbReference type="InterPro" id="IPR051266">
    <property type="entry name" value="CLCR"/>
</dbReference>
<protein>
    <recommendedName>
        <fullName evidence="1">VWFA domain-containing protein</fullName>
    </recommendedName>
</protein>
<organism evidence="2 3">
    <name type="scientific">Saprolegnia diclina (strain VS20)</name>
    <dbReference type="NCBI Taxonomy" id="1156394"/>
    <lineage>
        <taxon>Eukaryota</taxon>
        <taxon>Sar</taxon>
        <taxon>Stramenopiles</taxon>
        <taxon>Oomycota</taxon>
        <taxon>Saprolegniomycetes</taxon>
        <taxon>Saprolegniales</taxon>
        <taxon>Saprolegniaceae</taxon>
        <taxon>Saprolegnia</taxon>
    </lineage>
</organism>
<evidence type="ECO:0000313" key="2">
    <source>
        <dbReference type="EMBL" id="EQC26458.1"/>
    </source>
</evidence>
<dbReference type="InterPro" id="IPR036465">
    <property type="entry name" value="vWFA_dom_sf"/>
</dbReference>
<keyword evidence="3" id="KW-1185">Reference proteome</keyword>
<dbReference type="SUPFAM" id="SSF53300">
    <property type="entry name" value="vWA-like"/>
    <property type="match status" value="1"/>
</dbReference>